<evidence type="ECO:0000256" key="1">
    <source>
        <dbReference type="ARBA" id="ARBA00008987"/>
    </source>
</evidence>
<dbReference type="PROSITE" id="PS51352">
    <property type="entry name" value="THIOREDOXIN_2"/>
    <property type="match status" value="1"/>
</dbReference>
<evidence type="ECO:0000256" key="6">
    <source>
        <dbReference type="NCBIfam" id="TIGR01068"/>
    </source>
</evidence>
<dbReference type="NCBIfam" id="TIGR01068">
    <property type="entry name" value="thioredoxin"/>
    <property type="match status" value="1"/>
</dbReference>
<name>A0A0A0BSJ8_9CELL</name>
<dbReference type="FunFam" id="3.40.30.10:FF:000155">
    <property type="entry name" value="Thioredoxin"/>
    <property type="match status" value="1"/>
</dbReference>
<dbReference type="GO" id="GO:0015035">
    <property type="term" value="F:protein-disulfide reductase activity"/>
    <property type="evidence" value="ECO:0007669"/>
    <property type="project" value="UniProtKB-UniRule"/>
</dbReference>
<sequence length="125" mass="13739">MATTTLTGATFMQTVEENDIVLVDFWAAWCGPCRMFAPVFEKASEMHPDVVFGKVDTEAEQALSAQAGISSIPTLMVFREGVMVYNEPGALPAQALEQIITAVKELDMDDVRRQIAEHETQHAGH</sequence>
<evidence type="ECO:0000256" key="2">
    <source>
        <dbReference type="ARBA" id="ARBA00022448"/>
    </source>
</evidence>
<dbReference type="CDD" id="cd02947">
    <property type="entry name" value="TRX_family"/>
    <property type="match status" value="1"/>
</dbReference>
<keyword evidence="2" id="KW-0813">Transport</keyword>
<dbReference type="InterPro" id="IPR017937">
    <property type="entry name" value="Thioredoxin_CS"/>
</dbReference>
<evidence type="ECO:0000313" key="8">
    <source>
        <dbReference type="EMBL" id="KGM10632.1"/>
    </source>
</evidence>
<feature type="domain" description="Thioredoxin" evidence="7">
    <location>
        <begin position="1"/>
        <end position="105"/>
    </location>
</feature>
<dbReference type="EMBL" id="AXCY01000044">
    <property type="protein sequence ID" value="KGM10632.1"/>
    <property type="molecule type" value="Genomic_DNA"/>
</dbReference>
<dbReference type="AlphaFoldDB" id="A0A0A0BSJ8"/>
<dbReference type="InterPro" id="IPR036249">
    <property type="entry name" value="Thioredoxin-like_sf"/>
</dbReference>
<dbReference type="PROSITE" id="PS00194">
    <property type="entry name" value="THIOREDOXIN_1"/>
    <property type="match status" value="1"/>
</dbReference>
<protein>
    <recommendedName>
        <fullName evidence="6">Thioredoxin</fullName>
    </recommendedName>
</protein>
<dbReference type="PANTHER" id="PTHR45663">
    <property type="entry name" value="GEO12009P1"/>
    <property type="match status" value="1"/>
</dbReference>
<comment type="caution">
    <text evidence="8">The sequence shown here is derived from an EMBL/GenBank/DDBJ whole genome shotgun (WGS) entry which is preliminary data.</text>
</comment>
<evidence type="ECO:0000259" key="7">
    <source>
        <dbReference type="PROSITE" id="PS51352"/>
    </source>
</evidence>
<proteinExistence type="inferred from homology"/>
<dbReference type="Proteomes" id="UP000029839">
    <property type="component" value="Unassembled WGS sequence"/>
</dbReference>
<dbReference type="Gene3D" id="3.40.30.10">
    <property type="entry name" value="Glutaredoxin"/>
    <property type="match status" value="1"/>
</dbReference>
<dbReference type="PANTHER" id="PTHR45663:SF40">
    <property type="entry name" value="THIOREDOXIN 2"/>
    <property type="match status" value="1"/>
</dbReference>
<evidence type="ECO:0000256" key="3">
    <source>
        <dbReference type="ARBA" id="ARBA00022982"/>
    </source>
</evidence>
<keyword evidence="4" id="KW-1015">Disulfide bond</keyword>
<dbReference type="InterPro" id="IPR005746">
    <property type="entry name" value="Thioredoxin"/>
</dbReference>
<dbReference type="RefSeq" id="WP_043606736.1">
    <property type="nucleotide sequence ID" value="NZ_AXCY01000044.1"/>
</dbReference>
<accession>A0A0A0BSJ8</accession>
<keyword evidence="5" id="KW-0676">Redox-active center</keyword>
<comment type="similarity">
    <text evidence="1">Belongs to the thioredoxin family.</text>
</comment>
<dbReference type="PRINTS" id="PR00421">
    <property type="entry name" value="THIOREDOXIN"/>
</dbReference>
<evidence type="ECO:0000256" key="4">
    <source>
        <dbReference type="ARBA" id="ARBA00023157"/>
    </source>
</evidence>
<dbReference type="Pfam" id="PF00085">
    <property type="entry name" value="Thioredoxin"/>
    <property type="match status" value="1"/>
</dbReference>
<evidence type="ECO:0000313" key="9">
    <source>
        <dbReference type="Proteomes" id="UP000029839"/>
    </source>
</evidence>
<dbReference type="SUPFAM" id="SSF52833">
    <property type="entry name" value="Thioredoxin-like"/>
    <property type="match status" value="1"/>
</dbReference>
<keyword evidence="9" id="KW-1185">Reference proteome</keyword>
<reference evidence="8 9" key="2">
    <citation type="journal article" date="2015" name="Stand. Genomic Sci.">
        <title>Draft genome sequence of Cellulomonas carbonis T26(T) and comparative analysis of six Cellulomonas genomes.</title>
        <authorList>
            <person name="Zhuang W."/>
            <person name="Zhang S."/>
            <person name="Xia X."/>
            <person name="Wang G."/>
        </authorList>
    </citation>
    <scope>NUCLEOTIDE SEQUENCE [LARGE SCALE GENOMIC DNA]</scope>
    <source>
        <strain evidence="8 9">T26</strain>
    </source>
</reference>
<reference evidence="8 9" key="1">
    <citation type="submission" date="2013-08" db="EMBL/GenBank/DDBJ databases">
        <title>Genome sequencing of Cellulomonas carbonis T26.</title>
        <authorList>
            <person name="Chen F."/>
            <person name="Li Y."/>
            <person name="Wang G."/>
        </authorList>
    </citation>
    <scope>NUCLEOTIDE SEQUENCE [LARGE SCALE GENOMIC DNA]</scope>
    <source>
        <strain evidence="8 9">T26</strain>
    </source>
</reference>
<dbReference type="OrthoDB" id="9790390at2"/>
<organism evidence="8 9">
    <name type="scientific">Cellulomonas carbonis T26</name>
    <dbReference type="NCBI Taxonomy" id="947969"/>
    <lineage>
        <taxon>Bacteria</taxon>
        <taxon>Bacillati</taxon>
        <taxon>Actinomycetota</taxon>
        <taxon>Actinomycetes</taxon>
        <taxon>Micrococcales</taxon>
        <taxon>Cellulomonadaceae</taxon>
        <taxon>Cellulomonas</taxon>
    </lineage>
</organism>
<gene>
    <name evidence="8" type="ORF">N868_14415</name>
</gene>
<keyword evidence="3" id="KW-0249">Electron transport</keyword>
<dbReference type="GO" id="GO:0005829">
    <property type="term" value="C:cytosol"/>
    <property type="evidence" value="ECO:0007669"/>
    <property type="project" value="TreeGrafter"/>
</dbReference>
<dbReference type="InterPro" id="IPR013766">
    <property type="entry name" value="Thioredoxin_domain"/>
</dbReference>
<evidence type="ECO:0000256" key="5">
    <source>
        <dbReference type="ARBA" id="ARBA00023284"/>
    </source>
</evidence>